<dbReference type="Proteomes" id="UP001597045">
    <property type="component" value="Unassembled WGS sequence"/>
</dbReference>
<protein>
    <submittedName>
        <fullName evidence="2">DUF3105 domain-containing protein</fullName>
    </submittedName>
</protein>
<comment type="caution">
    <text evidence="2">The sequence shown here is derived from an EMBL/GenBank/DDBJ whole genome shotgun (WGS) entry which is preliminary data.</text>
</comment>
<evidence type="ECO:0000313" key="3">
    <source>
        <dbReference type="Proteomes" id="UP001597045"/>
    </source>
</evidence>
<gene>
    <name evidence="2" type="ORF">ACFQ1S_29190</name>
</gene>
<feature type="compositionally biased region" description="Low complexity" evidence="1">
    <location>
        <begin position="1"/>
        <end position="13"/>
    </location>
</feature>
<keyword evidence="3" id="KW-1185">Reference proteome</keyword>
<organism evidence="2 3">
    <name type="scientific">Kibdelosporangium lantanae</name>
    <dbReference type="NCBI Taxonomy" id="1497396"/>
    <lineage>
        <taxon>Bacteria</taxon>
        <taxon>Bacillati</taxon>
        <taxon>Actinomycetota</taxon>
        <taxon>Actinomycetes</taxon>
        <taxon>Pseudonocardiales</taxon>
        <taxon>Pseudonocardiaceae</taxon>
        <taxon>Kibdelosporangium</taxon>
    </lineage>
</organism>
<feature type="non-terminal residue" evidence="2">
    <location>
        <position position="1"/>
    </location>
</feature>
<reference evidence="3" key="1">
    <citation type="journal article" date="2019" name="Int. J. Syst. Evol. Microbiol.">
        <title>The Global Catalogue of Microorganisms (GCM) 10K type strain sequencing project: providing services to taxonomists for standard genome sequencing and annotation.</title>
        <authorList>
            <consortium name="The Broad Institute Genomics Platform"/>
            <consortium name="The Broad Institute Genome Sequencing Center for Infectious Disease"/>
            <person name="Wu L."/>
            <person name="Ma J."/>
        </authorList>
    </citation>
    <scope>NUCLEOTIDE SEQUENCE [LARGE SCALE GENOMIC DNA]</scope>
    <source>
        <strain evidence="3">JCM 31486</strain>
    </source>
</reference>
<proteinExistence type="predicted"/>
<evidence type="ECO:0000313" key="2">
    <source>
        <dbReference type="EMBL" id="MFD1049324.1"/>
    </source>
</evidence>
<dbReference type="Pfam" id="PF11303">
    <property type="entry name" value="DUF3105"/>
    <property type="match status" value="1"/>
</dbReference>
<sequence>PTEPESSSATSEAPPDRDTSTSIEGIEIHPYTSRNHVQAPTRVAYDQAPPFGGNHDNMWATCTGVVYTKAIRNESAVHSLEHGAVWIAYNPDQVTGDALAKLAQKVTNQPYMLMSPYPGLDKPVSLQSWGHRLKLTDPADPRVDQFIKALRQNSFTFPEPGATCDSTGMFDETNPPPFDPTPPGPDAMPVGS</sequence>
<feature type="compositionally biased region" description="Pro residues" evidence="1">
    <location>
        <begin position="174"/>
        <end position="186"/>
    </location>
</feature>
<feature type="region of interest" description="Disordered" evidence="1">
    <location>
        <begin position="1"/>
        <end position="40"/>
    </location>
</feature>
<evidence type="ECO:0000256" key="1">
    <source>
        <dbReference type="SAM" id="MobiDB-lite"/>
    </source>
</evidence>
<name>A0ABW3MI23_9PSEU</name>
<dbReference type="EMBL" id="JBHTIS010002108">
    <property type="protein sequence ID" value="MFD1049324.1"/>
    <property type="molecule type" value="Genomic_DNA"/>
</dbReference>
<feature type="region of interest" description="Disordered" evidence="1">
    <location>
        <begin position="157"/>
        <end position="192"/>
    </location>
</feature>
<accession>A0ABW3MI23</accession>
<dbReference type="InterPro" id="IPR021454">
    <property type="entry name" value="DUF3105"/>
</dbReference>